<gene>
    <name evidence="2" type="ORF">TCIL3000_8_7180</name>
</gene>
<protein>
    <submittedName>
        <fullName evidence="2">Uncharacterized protein</fullName>
    </submittedName>
</protein>
<accession>G0USX7</accession>
<evidence type="ECO:0000313" key="2">
    <source>
        <dbReference type="EMBL" id="CCC92490.1"/>
    </source>
</evidence>
<keyword evidence="1" id="KW-0812">Transmembrane</keyword>
<dbReference type="AlphaFoldDB" id="G0USX7"/>
<proteinExistence type="predicted"/>
<organism evidence="2">
    <name type="scientific">Trypanosoma congolense (strain IL3000)</name>
    <dbReference type="NCBI Taxonomy" id="1068625"/>
    <lineage>
        <taxon>Eukaryota</taxon>
        <taxon>Discoba</taxon>
        <taxon>Euglenozoa</taxon>
        <taxon>Kinetoplastea</taxon>
        <taxon>Metakinetoplastina</taxon>
        <taxon>Trypanosomatida</taxon>
        <taxon>Trypanosomatidae</taxon>
        <taxon>Trypanosoma</taxon>
        <taxon>Nannomonas</taxon>
    </lineage>
</organism>
<dbReference type="EMBL" id="HE575321">
    <property type="protein sequence ID" value="CCC92490.1"/>
    <property type="molecule type" value="Genomic_DNA"/>
</dbReference>
<keyword evidence="1" id="KW-1133">Transmembrane helix</keyword>
<feature type="transmembrane region" description="Helical" evidence="1">
    <location>
        <begin position="25"/>
        <end position="51"/>
    </location>
</feature>
<evidence type="ECO:0000256" key="1">
    <source>
        <dbReference type="SAM" id="Phobius"/>
    </source>
</evidence>
<reference evidence="2" key="1">
    <citation type="journal article" date="2012" name="Proc. Natl. Acad. Sci. U.S.A.">
        <title>Antigenic diversity is generated by distinct evolutionary mechanisms in African trypanosome species.</title>
        <authorList>
            <person name="Jackson A.P."/>
            <person name="Berry A."/>
            <person name="Aslett M."/>
            <person name="Allison H.C."/>
            <person name="Burton P."/>
            <person name="Vavrova-Anderson J."/>
            <person name="Brown R."/>
            <person name="Browne H."/>
            <person name="Corton N."/>
            <person name="Hauser H."/>
            <person name="Gamble J."/>
            <person name="Gilderthorp R."/>
            <person name="Marcello L."/>
            <person name="McQuillan J."/>
            <person name="Otto T.D."/>
            <person name="Quail M.A."/>
            <person name="Sanders M.J."/>
            <person name="van Tonder A."/>
            <person name="Ginger M.L."/>
            <person name="Field M.C."/>
            <person name="Barry J.D."/>
            <person name="Hertz-Fowler C."/>
            <person name="Berriman M."/>
        </authorList>
    </citation>
    <scope>NUCLEOTIDE SEQUENCE</scope>
    <source>
        <strain evidence="2">IL3000</strain>
    </source>
</reference>
<feature type="transmembrane region" description="Helical" evidence="1">
    <location>
        <begin position="57"/>
        <end position="81"/>
    </location>
</feature>
<name>G0USX7_TRYCI</name>
<keyword evidence="1" id="KW-0472">Membrane</keyword>
<sequence length="128" mass="15299">MLPDFGLRRSSCWCRCFLFGQKKGILLPFFSAVMLLICLFCLPFESLLLLFRFFFCIFAWRCSLHSSFLLFTFVSPLCFIYHSGRSRGRENEVCDITTCRAWWCLMLTADANYIKRKMKKREEKKRED</sequence>